<name>A0ABW5INQ1_9BACT</name>
<dbReference type="EMBL" id="JBHULU010000015">
    <property type="protein sequence ID" value="MFD2514608.1"/>
    <property type="molecule type" value="Genomic_DNA"/>
</dbReference>
<dbReference type="Proteomes" id="UP001597544">
    <property type="component" value="Unassembled WGS sequence"/>
</dbReference>
<comment type="caution">
    <text evidence="2">The sequence shown here is derived from an EMBL/GenBank/DDBJ whole genome shotgun (WGS) entry which is preliminary data.</text>
</comment>
<evidence type="ECO:0000313" key="2">
    <source>
        <dbReference type="EMBL" id="MFD2514608.1"/>
    </source>
</evidence>
<reference evidence="3" key="1">
    <citation type="journal article" date="2019" name="Int. J. Syst. Evol. Microbiol.">
        <title>The Global Catalogue of Microorganisms (GCM) 10K type strain sequencing project: providing services to taxonomists for standard genome sequencing and annotation.</title>
        <authorList>
            <consortium name="The Broad Institute Genomics Platform"/>
            <consortium name="The Broad Institute Genome Sequencing Center for Infectious Disease"/>
            <person name="Wu L."/>
            <person name="Ma J."/>
        </authorList>
    </citation>
    <scope>NUCLEOTIDE SEQUENCE [LARGE SCALE GENOMIC DNA]</scope>
    <source>
        <strain evidence="3">KCTC 42498</strain>
    </source>
</reference>
<sequence>MFRGRKLLIATKHQKEQVIAPVLEKALGVSCVVADQFDTDVLGTFTGEVEREADPLTTARKKCEMALELHGCDLAVASEGSFGPHPVLGFMPVDEEFLVLVDKKNNLEITAREMSLETNFAGEVVKTEEELLRFAENANFPSHALVLKASKNSATNITKGITSTAQLLAAFNSLLQHRKSVYVETDMRAMYNPTRMSVIKQLTEKLLSKIKSCCPVCETPGFGVTSVKPGLPCGACGFPSHSVLSEIYTCAKCSHTVETMYPHNKTEEDPTYCQLCNP</sequence>
<evidence type="ECO:0000259" key="1">
    <source>
        <dbReference type="Pfam" id="PF20376"/>
    </source>
</evidence>
<protein>
    <submittedName>
        <fullName evidence="2">DUF6671 family protein</fullName>
    </submittedName>
</protein>
<proteinExistence type="predicted"/>
<dbReference type="InterPro" id="IPR046612">
    <property type="entry name" value="DUF6671"/>
</dbReference>
<dbReference type="Pfam" id="PF20376">
    <property type="entry name" value="DUF6671"/>
    <property type="match status" value="1"/>
</dbReference>
<gene>
    <name evidence="2" type="ORF">ACFSRY_12090</name>
</gene>
<dbReference type="RefSeq" id="WP_377507555.1">
    <property type="nucleotide sequence ID" value="NZ_JBHULU010000015.1"/>
</dbReference>
<evidence type="ECO:0000313" key="3">
    <source>
        <dbReference type="Proteomes" id="UP001597544"/>
    </source>
</evidence>
<feature type="domain" description="DUF6671" evidence="1">
    <location>
        <begin position="62"/>
        <end position="278"/>
    </location>
</feature>
<organism evidence="2 3">
    <name type="scientific">Pontibacter locisalis</name>
    <dbReference type="NCBI Taxonomy" id="1719035"/>
    <lineage>
        <taxon>Bacteria</taxon>
        <taxon>Pseudomonadati</taxon>
        <taxon>Bacteroidota</taxon>
        <taxon>Cytophagia</taxon>
        <taxon>Cytophagales</taxon>
        <taxon>Hymenobacteraceae</taxon>
        <taxon>Pontibacter</taxon>
    </lineage>
</organism>
<keyword evidence="3" id="KW-1185">Reference proteome</keyword>
<accession>A0ABW5INQ1</accession>